<dbReference type="Pfam" id="PF00168">
    <property type="entry name" value="C2"/>
    <property type="match status" value="2"/>
</dbReference>
<evidence type="ECO:0000256" key="1">
    <source>
        <dbReference type="SAM" id="MobiDB-lite"/>
    </source>
</evidence>
<evidence type="ECO:0000259" key="3">
    <source>
        <dbReference type="PROSITE" id="PS50004"/>
    </source>
</evidence>
<dbReference type="OrthoDB" id="5978493at2759"/>
<feature type="region of interest" description="Disordered" evidence="1">
    <location>
        <begin position="131"/>
        <end position="193"/>
    </location>
</feature>
<feature type="domain" description="C2" evidence="3">
    <location>
        <begin position="387"/>
        <end position="522"/>
    </location>
</feature>
<feature type="compositionally biased region" description="Basic and acidic residues" evidence="1">
    <location>
        <begin position="160"/>
        <end position="182"/>
    </location>
</feature>
<dbReference type="PANTHER" id="PTHR46129:SF2">
    <property type="entry name" value="SYNAPTOTAGMIN 14, ISOFORM D"/>
    <property type="match status" value="1"/>
</dbReference>
<evidence type="ECO:0000313" key="4">
    <source>
        <dbReference type="EMBL" id="CAD7621115.1"/>
    </source>
</evidence>
<gene>
    <name evidence="4" type="ORF">OSB1V03_LOCUS1591</name>
</gene>
<proteinExistence type="predicted"/>
<sequence>MLSVPTEASAFLGMVAICMTCLFVFYLYLTKKFCFNTIGGFPCCDKPLNISKDKASKDLVDAFSYDDALDSSTDSEDELLQRLKRSASNQINITRQSSISKNEPLISREFKPELRSDKRFNTASTSRDLISLAEKGRIGKNGSSEGSGSSEAGSGDNEDESRRSRSSFAKDKALNKLNKSETSESSSPIKFRDHHKSQYNTAFEKCESDAQSSTSQDFSQHFSQSESHSVTKCGSLEISYAFDAPTKKLMVTVFEANNIPCKERGGANQIHVRLVLLPQKRHKHKTKIKSTGNPIFNETFTFARINPEEVMGLGIRFRVYGTAFARREQLIGESIIVFSSSKPQQQETRLWLTLEPRSCLASDSRSEVSSLARSDSTGSAQSMQSTSLPEMLLGLAYNGTTGRLNVSVIKGSQFRTITMTRAPDTYIKLSLVSSSGQEIARSKTSVRRGQPNPLFKETFIFQIALFQLPDVTLMISVYNKRSMNRKEMIGWFSLGFNSSGDEELSHWNDMRDSKGEQVCRWHVLLDS</sequence>
<feature type="domain" description="C2" evidence="3">
    <location>
        <begin position="232"/>
        <end position="352"/>
    </location>
</feature>
<organism evidence="4">
    <name type="scientific">Medioppia subpectinata</name>
    <dbReference type="NCBI Taxonomy" id="1979941"/>
    <lineage>
        <taxon>Eukaryota</taxon>
        <taxon>Metazoa</taxon>
        <taxon>Ecdysozoa</taxon>
        <taxon>Arthropoda</taxon>
        <taxon>Chelicerata</taxon>
        <taxon>Arachnida</taxon>
        <taxon>Acari</taxon>
        <taxon>Acariformes</taxon>
        <taxon>Sarcoptiformes</taxon>
        <taxon>Oribatida</taxon>
        <taxon>Brachypylina</taxon>
        <taxon>Oppioidea</taxon>
        <taxon>Oppiidae</taxon>
        <taxon>Medioppia</taxon>
    </lineage>
</organism>
<dbReference type="EMBL" id="OC855058">
    <property type="protein sequence ID" value="CAD7621115.1"/>
    <property type="molecule type" value="Genomic_DNA"/>
</dbReference>
<dbReference type="CDD" id="cd08389">
    <property type="entry name" value="C2A_Synaptotagmin-14_16"/>
    <property type="match status" value="1"/>
</dbReference>
<reference evidence="4" key="1">
    <citation type="submission" date="2020-11" db="EMBL/GenBank/DDBJ databases">
        <authorList>
            <person name="Tran Van P."/>
        </authorList>
    </citation>
    <scope>NUCLEOTIDE SEQUENCE</scope>
</reference>
<dbReference type="SMART" id="SM00239">
    <property type="entry name" value="C2"/>
    <property type="match status" value="2"/>
</dbReference>
<dbReference type="AlphaFoldDB" id="A0A7R9PUG3"/>
<keyword evidence="2" id="KW-0812">Transmembrane</keyword>
<evidence type="ECO:0000256" key="2">
    <source>
        <dbReference type="SAM" id="Phobius"/>
    </source>
</evidence>
<dbReference type="EMBL" id="CAJPIZ010000483">
    <property type="protein sequence ID" value="CAG2101545.1"/>
    <property type="molecule type" value="Genomic_DNA"/>
</dbReference>
<dbReference type="Proteomes" id="UP000759131">
    <property type="component" value="Unassembled WGS sequence"/>
</dbReference>
<dbReference type="FunFam" id="2.60.40.150:FF:000062">
    <property type="entry name" value="synaptotagmin-14 isoform X1"/>
    <property type="match status" value="1"/>
</dbReference>
<dbReference type="InterPro" id="IPR043541">
    <property type="entry name" value="SYT14/14L/16"/>
</dbReference>
<dbReference type="Gene3D" id="2.60.40.150">
    <property type="entry name" value="C2 domain"/>
    <property type="match status" value="2"/>
</dbReference>
<keyword evidence="2" id="KW-0472">Membrane</keyword>
<accession>A0A7R9PUG3</accession>
<protein>
    <recommendedName>
        <fullName evidence="3">C2 domain-containing protein</fullName>
    </recommendedName>
</protein>
<keyword evidence="2" id="KW-1133">Transmembrane helix</keyword>
<dbReference type="PROSITE" id="PS50004">
    <property type="entry name" value="C2"/>
    <property type="match status" value="2"/>
</dbReference>
<dbReference type="SUPFAM" id="SSF49562">
    <property type="entry name" value="C2 domain (Calcium/lipid-binding domain, CaLB)"/>
    <property type="match status" value="2"/>
</dbReference>
<keyword evidence="5" id="KW-1185">Reference proteome</keyword>
<name>A0A7R9PUG3_9ACAR</name>
<feature type="compositionally biased region" description="Low complexity" evidence="1">
    <location>
        <begin position="141"/>
        <end position="155"/>
    </location>
</feature>
<dbReference type="InterPro" id="IPR000008">
    <property type="entry name" value="C2_dom"/>
</dbReference>
<dbReference type="CDD" id="cd08408">
    <property type="entry name" value="C2B_Synaptotagmin-14_16"/>
    <property type="match status" value="1"/>
</dbReference>
<feature type="transmembrane region" description="Helical" evidence="2">
    <location>
        <begin position="9"/>
        <end position="29"/>
    </location>
</feature>
<dbReference type="PANTHER" id="PTHR46129">
    <property type="entry name" value="SYNAPTOTAGMIN 14, ISOFORM D"/>
    <property type="match status" value="1"/>
</dbReference>
<evidence type="ECO:0000313" key="5">
    <source>
        <dbReference type="Proteomes" id="UP000759131"/>
    </source>
</evidence>
<dbReference type="GO" id="GO:0005543">
    <property type="term" value="F:phospholipid binding"/>
    <property type="evidence" value="ECO:0007669"/>
    <property type="project" value="TreeGrafter"/>
</dbReference>
<dbReference type="InterPro" id="IPR035892">
    <property type="entry name" value="C2_domain_sf"/>
</dbReference>